<evidence type="ECO:0000256" key="5">
    <source>
        <dbReference type="ARBA" id="ARBA00054626"/>
    </source>
</evidence>
<evidence type="ECO:0000256" key="6">
    <source>
        <dbReference type="ARBA" id="ARBA00067332"/>
    </source>
</evidence>
<reference evidence="9 10" key="1">
    <citation type="submission" date="2019-04" db="EMBL/GenBank/DDBJ databases">
        <title>Rhizobium terrae sp. nov., isolated from a paddy soil.</title>
        <authorList>
            <person name="Lin S.-Y."/>
            <person name="Hameed A."/>
            <person name="Huang H.-I."/>
            <person name="Young C.-C."/>
        </authorList>
    </citation>
    <scope>NUCLEOTIDE SEQUENCE [LARGE SCALE GENOMIC DNA]</scope>
    <source>
        <strain evidence="9 10">CC-HIH110</strain>
    </source>
</reference>
<dbReference type="InterPro" id="IPR000847">
    <property type="entry name" value="LysR_HTH_N"/>
</dbReference>
<gene>
    <name evidence="9" type="ORF">E6C51_10105</name>
</gene>
<evidence type="ECO:0000313" key="10">
    <source>
        <dbReference type="Proteomes" id="UP000310754"/>
    </source>
</evidence>
<evidence type="ECO:0000256" key="7">
    <source>
        <dbReference type="ARBA" id="ARBA00083243"/>
    </source>
</evidence>
<keyword evidence="10" id="KW-1185">Reference proteome</keyword>
<dbReference type="InterPro" id="IPR036390">
    <property type="entry name" value="WH_DNA-bd_sf"/>
</dbReference>
<dbReference type="PROSITE" id="PS50931">
    <property type="entry name" value="HTH_LYSR"/>
    <property type="match status" value="1"/>
</dbReference>
<evidence type="ECO:0000256" key="3">
    <source>
        <dbReference type="ARBA" id="ARBA00023125"/>
    </source>
</evidence>
<organism evidence="9 10">
    <name type="scientific">Allorhizobium terrae</name>
    <dbReference type="NCBI Taxonomy" id="1848972"/>
    <lineage>
        <taxon>Bacteria</taxon>
        <taxon>Pseudomonadati</taxon>
        <taxon>Pseudomonadota</taxon>
        <taxon>Alphaproteobacteria</taxon>
        <taxon>Hyphomicrobiales</taxon>
        <taxon>Rhizobiaceae</taxon>
        <taxon>Rhizobium/Agrobacterium group</taxon>
        <taxon>Allorhizobium</taxon>
    </lineage>
</organism>
<dbReference type="SUPFAM" id="SSF46785">
    <property type="entry name" value="Winged helix' DNA-binding domain"/>
    <property type="match status" value="1"/>
</dbReference>
<comment type="similarity">
    <text evidence="1">Belongs to the LysR transcriptional regulatory family.</text>
</comment>
<dbReference type="InterPro" id="IPR005119">
    <property type="entry name" value="LysR_subst-bd"/>
</dbReference>
<comment type="caution">
    <text evidence="9">The sequence shown here is derived from an EMBL/GenBank/DDBJ whole genome shotgun (WGS) entry which is preliminary data.</text>
</comment>
<dbReference type="FunFam" id="1.10.10.10:FF:000001">
    <property type="entry name" value="LysR family transcriptional regulator"/>
    <property type="match status" value="1"/>
</dbReference>
<dbReference type="EMBL" id="SSOA01000004">
    <property type="protein sequence ID" value="THF50102.1"/>
    <property type="molecule type" value="Genomic_DNA"/>
</dbReference>
<dbReference type="Pfam" id="PF03466">
    <property type="entry name" value="LysR_substrate"/>
    <property type="match status" value="1"/>
</dbReference>
<dbReference type="SUPFAM" id="SSF53850">
    <property type="entry name" value="Periplasmic binding protein-like II"/>
    <property type="match status" value="1"/>
</dbReference>
<accession>A0A4V3W879</accession>
<comment type="function">
    <text evidence="5">Transcriptional regulator of the ttuABCDE tartrate utilization operon.</text>
</comment>
<dbReference type="AlphaFoldDB" id="A0A4V3W879"/>
<dbReference type="Pfam" id="PF00126">
    <property type="entry name" value="HTH_1"/>
    <property type="match status" value="1"/>
</dbReference>
<evidence type="ECO:0000256" key="1">
    <source>
        <dbReference type="ARBA" id="ARBA00009437"/>
    </source>
</evidence>
<sequence>MIDKLEFFIALAQAEHFGRAAEECGISQPTLSAAIRQLEDQLGVVLVQRASRYQGLTPEGQRVLEWARRIVGDTRTMRDEMRAARKGLAGHIRIAVIPTALAMVQKITEPFQARHPAVTFQILSRNSLQVLSLLENLEIDAGITYLDNEPLGRVTSVPLYEEQYHLIAASGTPLADRESVTWREVSDLRLCLLTPDMQNRRIINQHLLEAGVETKPTLESNSMIVLFSHIRTGKWASIMPRNVALSFGFPEEIQMVPITEPQTQHLVGLVATHREPYTPLVSALLHEAATLANANIF</sequence>
<dbReference type="PANTHER" id="PTHR30419:SF31">
    <property type="entry name" value="BLR3139 PROTEIN"/>
    <property type="match status" value="1"/>
</dbReference>
<dbReference type="Gene3D" id="3.40.190.290">
    <property type="match status" value="1"/>
</dbReference>
<evidence type="ECO:0000256" key="2">
    <source>
        <dbReference type="ARBA" id="ARBA00023015"/>
    </source>
</evidence>
<dbReference type="Proteomes" id="UP000310754">
    <property type="component" value="Unassembled WGS sequence"/>
</dbReference>
<keyword evidence="3" id="KW-0238">DNA-binding</keyword>
<proteinExistence type="inferred from homology"/>
<protein>
    <recommendedName>
        <fullName evidence="6">HTH-type transcriptional regulator TtuA</fullName>
    </recommendedName>
    <alternativeName>
        <fullName evidence="7">Tartrate utilization transcriptional regulator</fullName>
    </alternativeName>
</protein>
<dbReference type="PANTHER" id="PTHR30419">
    <property type="entry name" value="HTH-TYPE TRANSCRIPTIONAL REGULATOR YBHD"/>
    <property type="match status" value="1"/>
</dbReference>
<name>A0A4V3W879_9HYPH</name>
<dbReference type="InterPro" id="IPR036388">
    <property type="entry name" value="WH-like_DNA-bd_sf"/>
</dbReference>
<dbReference type="GO" id="GO:0003700">
    <property type="term" value="F:DNA-binding transcription factor activity"/>
    <property type="evidence" value="ECO:0007669"/>
    <property type="project" value="InterPro"/>
</dbReference>
<dbReference type="CDD" id="cd05466">
    <property type="entry name" value="PBP2_LTTR_substrate"/>
    <property type="match status" value="1"/>
</dbReference>
<keyword evidence="4" id="KW-0804">Transcription</keyword>
<dbReference type="InterPro" id="IPR050950">
    <property type="entry name" value="HTH-type_LysR_regulators"/>
</dbReference>
<evidence type="ECO:0000259" key="8">
    <source>
        <dbReference type="PROSITE" id="PS50931"/>
    </source>
</evidence>
<feature type="domain" description="HTH lysR-type" evidence="8">
    <location>
        <begin position="1"/>
        <end position="57"/>
    </location>
</feature>
<dbReference type="GO" id="GO:0005829">
    <property type="term" value="C:cytosol"/>
    <property type="evidence" value="ECO:0007669"/>
    <property type="project" value="TreeGrafter"/>
</dbReference>
<keyword evidence="2" id="KW-0805">Transcription regulation</keyword>
<evidence type="ECO:0000256" key="4">
    <source>
        <dbReference type="ARBA" id="ARBA00023163"/>
    </source>
</evidence>
<dbReference type="GO" id="GO:0003677">
    <property type="term" value="F:DNA binding"/>
    <property type="evidence" value="ECO:0007669"/>
    <property type="project" value="UniProtKB-KW"/>
</dbReference>
<evidence type="ECO:0000313" key="9">
    <source>
        <dbReference type="EMBL" id="THF50102.1"/>
    </source>
</evidence>
<dbReference type="PRINTS" id="PR00039">
    <property type="entry name" value="HTHLYSR"/>
</dbReference>
<dbReference type="Gene3D" id="1.10.10.10">
    <property type="entry name" value="Winged helix-like DNA-binding domain superfamily/Winged helix DNA-binding domain"/>
    <property type="match status" value="1"/>
</dbReference>